<dbReference type="CDD" id="cd16026">
    <property type="entry name" value="GALNS_like"/>
    <property type="match status" value="1"/>
</dbReference>
<comment type="similarity">
    <text evidence="1">Belongs to the sulfatase family.</text>
</comment>
<evidence type="ECO:0000256" key="4">
    <source>
        <dbReference type="ARBA" id="ARBA00022837"/>
    </source>
</evidence>
<dbReference type="RefSeq" id="WP_212227383.1">
    <property type="nucleotide sequence ID" value="NZ_JAGUCN010000007.1"/>
</dbReference>
<proteinExistence type="inferred from homology"/>
<dbReference type="SUPFAM" id="SSF53649">
    <property type="entry name" value="Alkaline phosphatase-like"/>
    <property type="match status" value="1"/>
</dbReference>
<keyword evidence="8" id="KW-1185">Reference proteome</keyword>
<dbReference type="InterPro" id="IPR050738">
    <property type="entry name" value="Sulfatase"/>
</dbReference>
<dbReference type="Pfam" id="PF14707">
    <property type="entry name" value="Sulfatase_C"/>
    <property type="match status" value="1"/>
</dbReference>
<dbReference type="EMBL" id="JAGUCN010000007">
    <property type="protein sequence ID" value="MBS2211303.1"/>
    <property type="molecule type" value="Genomic_DNA"/>
</dbReference>
<dbReference type="Gene3D" id="3.40.720.10">
    <property type="entry name" value="Alkaline Phosphatase, subunit A"/>
    <property type="match status" value="1"/>
</dbReference>
<protein>
    <submittedName>
        <fullName evidence="7">Sulfatase</fullName>
    </submittedName>
</protein>
<evidence type="ECO:0000256" key="3">
    <source>
        <dbReference type="ARBA" id="ARBA00022801"/>
    </source>
</evidence>
<comment type="caution">
    <text evidence="7">The sequence shown here is derived from an EMBL/GenBank/DDBJ whole genome shotgun (WGS) entry which is preliminary data.</text>
</comment>
<dbReference type="PANTHER" id="PTHR42693">
    <property type="entry name" value="ARYLSULFATASE FAMILY MEMBER"/>
    <property type="match status" value="1"/>
</dbReference>
<evidence type="ECO:0000256" key="5">
    <source>
        <dbReference type="SAM" id="SignalP"/>
    </source>
</evidence>
<evidence type="ECO:0000256" key="1">
    <source>
        <dbReference type="ARBA" id="ARBA00008779"/>
    </source>
</evidence>
<feature type="signal peptide" evidence="5">
    <location>
        <begin position="1"/>
        <end position="22"/>
    </location>
</feature>
<dbReference type="Gene3D" id="3.30.1120.10">
    <property type="match status" value="1"/>
</dbReference>
<evidence type="ECO:0000256" key="2">
    <source>
        <dbReference type="ARBA" id="ARBA00022723"/>
    </source>
</evidence>
<gene>
    <name evidence="7" type="ORF">KEM09_07820</name>
</gene>
<name>A0ABS5K8G6_9BACT</name>
<dbReference type="InterPro" id="IPR024607">
    <property type="entry name" value="Sulfatase_CS"/>
</dbReference>
<dbReference type="InterPro" id="IPR000917">
    <property type="entry name" value="Sulfatase_N"/>
</dbReference>
<evidence type="ECO:0000313" key="8">
    <source>
        <dbReference type="Proteomes" id="UP000721861"/>
    </source>
</evidence>
<keyword evidence="3" id="KW-0378">Hydrolase</keyword>
<accession>A0ABS5K8G6</accession>
<dbReference type="Pfam" id="PF00884">
    <property type="entry name" value="Sulfatase"/>
    <property type="match status" value="1"/>
</dbReference>
<evidence type="ECO:0000313" key="7">
    <source>
        <dbReference type="EMBL" id="MBS2211303.1"/>
    </source>
</evidence>
<sequence length="476" mass="54724">MKKKHLLIFSLLIIAISSCSTSKRPAKPNFIIFLTDDQGYNDVGCFGSPTIKTPHLDAMANEGMKFTNFYAQPLCGPSRAALLTGSYPIRIAEPQNNKNFHTKLHPKEITIAEVLKTQGYQTACIGKWHVGEEPEQMPLSQGFDYYFGTPQYNGNSKLIDQSKHRCRILRYHDTLKIINTVEEMGQLTTMYTNEASDFIRQNKDNPFFLYLSHNMPHVPLGASENFRGKSKGGFYGDVIEELDWSMGQILNVLKEEELEKNTLVVFVSDNGPWIEEKIGDHGGCAYPLKGAKAQTWEGGVRVPCIMKWKGHIAEGITNDELLTTMDFLPTFSELSNVELPHALSIDGKSFRDVILKGEKSQHDRFYYYAYTHLQAVRDREWKLVLPRAEKPGYMKWRGRKIDQVDEIQLYHLSTDKEEQHNLADKYPEKVKKLMKMIEEGRKELGDNNQIGQGARFFDDEPKTERIQIYHEWERNN</sequence>
<evidence type="ECO:0000259" key="6">
    <source>
        <dbReference type="Pfam" id="PF00884"/>
    </source>
</evidence>
<organism evidence="7 8">
    <name type="scientific">Carboxylicivirga mesophila</name>
    <dbReference type="NCBI Taxonomy" id="1166478"/>
    <lineage>
        <taxon>Bacteria</taxon>
        <taxon>Pseudomonadati</taxon>
        <taxon>Bacteroidota</taxon>
        <taxon>Bacteroidia</taxon>
        <taxon>Marinilabiliales</taxon>
        <taxon>Marinilabiliaceae</taxon>
        <taxon>Carboxylicivirga</taxon>
    </lineage>
</organism>
<dbReference type="PROSITE" id="PS51257">
    <property type="entry name" value="PROKAR_LIPOPROTEIN"/>
    <property type="match status" value="1"/>
</dbReference>
<reference evidence="7 8" key="1">
    <citation type="journal article" date="2014" name="Int. J. Syst. Evol. Microbiol.">
        <title>Carboxylicivirga gen. nov. in the family Marinilabiliaceae with two novel species, Carboxylicivirga mesophila sp. nov. and Carboxylicivirga taeanensis sp. nov., and reclassification of Cytophaga fermentans as Saccharicrinis fermentans gen. nov., comb. nov.</title>
        <authorList>
            <person name="Yang S.H."/>
            <person name="Seo H.S."/>
            <person name="Woo J.H."/>
            <person name="Oh H.M."/>
            <person name="Jang H."/>
            <person name="Lee J.H."/>
            <person name="Kim S.J."/>
            <person name="Kwon K.K."/>
        </authorList>
    </citation>
    <scope>NUCLEOTIDE SEQUENCE [LARGE SCALE GENOMIC DNA]</scope>
    <source>
        <strain evidence="7 8">JCM 18290</strain>
    </source>
</reference>
<feature type="domain" description="Sulfatase N-terminal" evidence="6">
    <location>
        <begin position="28"/>
        <end position="336"/>
    </location>
</feature>
<keyword evidence="5" id="KW-0732">Signal</keyword>
<dbReference type="Proteomes" id="UP000721861">
    <property type="component" value="Unassembled WGS sequence"/>
</dbReference>
<dbReference type="PROSITE" id="PS00149">
    <property type="entry name" value="SULFATASE_2"/>
    <property type="match status" value="1"/>
</dbReference>
<keyword evidence="2" id="KW-0479">Metal-binding</keyword>
<keyword evidence="4" id="KW-0106">Calcium</keyword>
<feature type="chain" id="PRO_5046231500" evidence="5">
    <location>
        <begin position="23"/>
        <end position="476"/>
    </location>
</feature>
<dbReference type="PROSITE" id="PS00523">
    <property type="entry name" value="SULFATASE_1"/>
    <property type="match status" value="1"/>
</dbReference>
<dbReference type="PANTHER" id="PTHR42693:SF53">
    <property type="entry name" value="ENDO-4-O-SULFATASE"/>
    <property type="match status" value="1"/>
</dbReference>
<dbReference type="InterPro" id="IPR017850">
    <property type="entry name" value="Alkaline_phosphatase_core_sf"/>
</dbReference>